<organism evidence="17 18">
    <name type="scientific">Meloidogyne floridensis</name>
    <dbReference type="NCBI Taxonomy" id="298350"/>
    <lineage>
        <taxon>Eukaryota</taxon>
        <taxon>Metazoa</taxon>
        <taxon>Ecdysozoa</taxon>
        <taxon>Nematoda</taxon>
        <taxon>Chromadorea</taxon>
        <taxon>Rhabditida</taxon>
        <taxon>Tylenchina</taxon>
        <taxon>Tylenchomorpha</taxon>
        <taxon>Tylenchoidea</taxon>
        <taxon>Meloidogynidae</taxon>
        <taxon>Meloidogyninae</taxon>
        <taxon>Meloidogyne</taxon>
    </lineage>
</organism>
<proteinExistence type="predicted"/>
<dbReference type="FunFam" id="3.30.200.20:FF:000071">
    <property type="entry name" value="serine/threonine-protein kinase MAK isoform X1"/>
    <property type="match status" value="1"/>
</dbReference>
<dbReference type="InterPro" id="IPR011009">
    <property type="entry name" value="Kinase-like_dom_sf"/>
</dbReference>
<keyword evidence="5" id="KW-0808">Transferase</keyword>
<dbReference type="InterPro" id="IPR008271">
    <property type="entry name" value="Ser/Thr_kinase_AS"/>
</dbReference>
<dbReference type="AlphaFoldDB" id="A0A915PEE9"/>
<accession>A0A915PEE9</accession>
<dbReference type="Gene3D" id="3.30.200.20">
    <property type="entry name" value="Phosphorylase Kinase, domain 1"/>
    <property type="match status" value="1"/>
</dbReference>
<evidence type="ECO:0000256" key="15">
    <source>
        <dbReference type="SAM" id="MobiDB-lite"/>
    </source>
</evidence>
<dbReference type="GO" id="GO:0004674">
    <property type="term" value="F:protein serine/threonine kinase activity"/>
    <property type="evidence" value="ECO:0007669"/>
    <property type="project" value="UniProtKB-KW"/>
</dbReference>
<evidence type="ECO:0000256" key="5">
    <source>
        <dbReference type="ARBA" id="ARBA00022679"/>
    </source>
</evidence>
<dbReference type="Pfam" id="PF00069">
    <property type="entry name" value="Pkinase"/>
    <property type="match status" value="1"/>
</dbReference>
<dbReference type="SMART" id="SM00220">
    <property type="entry name" value="S_TKc"/>
    <property type="match status" value="1"/>
</dbReference>
<comment type="cofactor">
    <cofactor evidence="1">
        <name>Mg(2+)</name>
        <dbReference type="ChEBI" id="CHEBI:18420"/>
    </cofactor>
</comment>
<dbReference type="Gene3D" id="1.10.510.10">
    <property type="entry name" value="Transferase(Phosphotransferase) domain 1"/>
    <property type="match status" value="1"/>
</dbReference>
<evidence type="ECO:0000256" key="2">
    <source>
        <dbReference type="ARBA" id="ARBA00004138"/>
    </source>
</evidence>
<evidence type="ECO:0000313" key="18">
    <source>
        <dbReference type="WBParaSite" id="scf7180000424511.g13338"/>
    </source>
</evidence>
<evidence type="ECO:0000256" key="3">
    <source>
        <dbReference type="ARBA" id="ARBA00012513"/>
    </source>
</evidence>
<sequence length="541" mass="61007">MTQQAATASSSVIGGMPQGLFNLGVPSIGTSSAPSTGIPPKTLADRYRMTKKVGDGTFGEVSLAIKLDTGDVVAIKRMKKKFYSWDEAMNLREVKSLKKLNHPNIIRLREVIRENDILYFVFEFMQENLYELMKERDRYFPENSIRNIIYQVLQGLSYMHRNGFFHRDMKPENIMCNGTELIKVADFGLAREIRSRPPFTDYVSTRWYRAPEILLRSTFYNSPIDLWALGCIMAELYMLRPLFPGTSELDQIFKIINVLGTPTKEEWPESYRLATAMNFSFHQSSGVPLKSIVNTASDDAIKLMSDFLAWCPEKRPTASLKYPYFQVSQKMGAPILSQPATSTIRKNSAGSTQSDSKLVTNNKRITQKAAKMTQKVVPTKGGLPFITIKEKQQQINSENPLAGLEDELEKLQEEQQKLRKNRNLSLKGVESIAELIFDTNNGNNRTNVNPKNQKMPGSDLPSSGKREQLSMSAKKAKEIYLSKSRYIPGIKSDIISGNNKTTTTQLPPALGPKQGNENNNSVIQQARTGVQARFEYAYGNY</sequence>
<feature type="compositionally biased region" description="Low complexity" evidence="15">
    <location>
        <begin position="442"/>
        <end position="452"/>
    </location>
</feature>
<dbReference type="PROSITE" id="PS50011">
    <property type="entry name" value="PROTEIN_KINASE_DOM"/>
    <property type="match status" value="1"/>
</dbReference>
<feature type="region of interest" description="Disordered" evidence="15">
    <location>
        <begin position="442"/>
        <end position="468"/>
    </location>
</feature>
<dbReference type="Proteomes" id="UP000887560">
    <property type="component" value="Unplaced"/>
</dbReference>
<feature type="domain" description="Protein kinase" evidence="16">
    <location>
        <begin position="47"/>
        <end position="325"/>
    </location>
</feature>
<reference evidence="18" key="1">
    <citation type="submission" date="2022-11" db="UniProtKB">
        <authorList>
            <consortium name="WormBaseParasite"/>
        </authorList>
    </citation>
    <scope>IDENTIFICATION</scope>
</reference>
<feature type="region of interest" description="Disordered" evidence="15">
    <location>
        <begin position="498"/>
        <end position="517"/>
    </location>
</feature>
<evidence type="ECO:0000256" key="4">
    <source>
        <dbReference type="ARBA" id="ARBA00022527"/>
    </source>
</evidence>
<comment type="catalytic activity">
    <reaction evidence="12">
        <text>L-threonyl-[protein] + ATP = O-phospho-L-threonyl-[protein] + ADP + H(+)</text>
        <dbReference type="Rhea" id="RHEA:46608"/>
        <dbReference type="Rhea" id="RHEA-COMP:11060"/>
        <dbReference type="Rhea" id="RHEA-COMP:11605"/>
        <dbReference type="ChEBI" id="CHEBI:15378"/>
        <dbReference type="ChEBI" id="CHEBI:30013"/>
        <dbReference type="ChEBI" id="CHEBI:30616"/>
        <dbReference type="ChEBI" id="CHEBI:61977"/>
        <dbReference type="ChEBI" id="CHEBI:456216"/>
        <dbReference type="EC" id="2.7.11.1"/>
    </reaction>
</comment>
<keyword evidence="6" id="KW-0479">Metal-binding</keyword>
<keyword evidence="8" id="KW-0418">Kinase</keyword>
<evidence type="ECO:0000313" key="17">
    <source>
        <dbReference type="Proteomes" id="UP000887560"/>
    </source>
</evidence>
<dbReference type="WBParaSite" id="scf7180000424511.g13338">
    <property type="protein sequence ID" value="scf7180000424511.g13338"/>
    <property type="gene ID" value="scf7180000424511.g13338"/>
</dbReference>
<dbReference type="SUPFAM" id="SSF56112">
    <property type="entry name" value="Protein kinase-like (PK-like)"/>
    <property type="match status" value="1"/>
</dbReference>
<dbReference type="FunFam" id="1.10.510.10:FF:000685">
    <property type="entry name" value="Serine/threonine-protein kinase dyf-5"/>
    <property type="match status" value="1"/>
</dbReference>
<comment type="subcellular location">
    <subcellularLocation>
        <location evidence="2">Cell projection</location>
        <location evidence="2">Cilium</location>
    </subcellularLocation>
</comment>
<evidence type="ECO:0000256" key="10">
    <source>
        <dbReference type="ARBA" id="ARBA00022842"/>
    </source>
</evidence>
<protein>
    <recommendedName>
        <fullName evidence="3">non-specific serine/threonine protein kinase</fullName>
        <ecNumber evidence="3">2.7.11.1</ecNumber>
    </recommendedName>
</protein>
<evidence type="ECO:0000256" key="6">
    <source>
        <dbReference type="ARBA" id="ARBA00022723"/>
    </source>
</evidence>
<dbReference type="InterPro" id="IPR050117">
    <property type="entry name" value="MAPK"/>
</dbReference>
<dbReference type="InterPro" id="IPR017441">
    <property type="entry name" value="Protein_kinase_ATP_BS"/>
</dbReference>
<dbReference type="GO" id="GO:0005524">
    <property type="term" value="F:ATP binding"/>
    <property type="evidence" value="ECO:0007669"/>
    <property type="project" value="UniProtKB-UniRule"/>
</dbReference>
<dbReference type="PROSITE" id="PS00107">
    <property type="entry name" value="PROTEIN_KINASE_ATP"/>
    <property type="match status" value="1"/>
</dbReference>
<evidence type="ECO:0000256" key="8">
    <source>
        <dbReference type="ARBA" id="ARBA00022777"/>
    </source>
</evidence>
<dbReference type="EC" id="2.7.11.1" evidence="3"/>
<dbReference type="GO" id="GO:0046872">
    <property type="term" value="F:metal ion binding"/>
    <property type="evidence" value="ECO:0007669"/>
    <property type="project" value="UniProtKB-KW"/>
</dbReference>
<evidence type="ECO:0000256" key="7">
    <source>
        <dbReference type="ARBA" id="ARBA00022741"/>
    </source>
</evidence>
<keyword evidence="10" id="KW-0460">Magnesium</keyword>
<evidence type="ECO:0000256" key="11">
    <source>
        <dbReference type="ARBA" id="ARBA00023273"/>
    </source>
</evidence>
<evidence type="ECO:0000259" key="16">
    <source>
        <dbReference type="PROSITE" id="PS50011"/>
    </source>
</evidence>
<dbReference type="GO" id="GO:0005929">
    <property type="term" value="C:cilium"/>
    <property type="evidence" value="ECO:0007669"/>
    <property type="project" value="UniProtKB-SubCell"/>
</dbReference>
<keyword evidence="9 14" id="KW-0067">ATP-binding</keyword>
<evidence type="ECO:0000256" key="9">
    <source>
        <dbReference type="ARBA" id="ARBA00022840"/>
    </source>
</evidence>
<dbReference type="CDD" id="cd07830">
    <property type="entry name" value="STKc_MAK_like"/>
    <property type="match status" value="1"/>
</dbReference>
<keyword evidence="11" id="KW-0966">Cell projection</keyword>
<evidence type="ECO:0000256" key="1">
    <source>
        <dbReference type="ARBA" id="ARBA00001946"/>
    </source>
</evidence>
<dbReference type="InterPro" id="IPR000719">
    <property type="entry name" value="Prot_kinase_dom"/>
</dbReference>
<comment type="catalytic activity">
    <reaction evidence="13">
        <text>L-seryl-[protein] + ATP = O-phospho-L-seryl-[protein] + ADP + H(+)</text>
        <dbReference type="Rhea" id="RHEA:17989"/>
        <dbReference type="Rhea" id="RHEA-COMP:9863"/>
        <dbReference type="Rhea" id="RHEA-COMP:11604"/>
        <dbReference type="ChEBI" id="CHEBI:15378"/>
        <dbReference type="ChEBI" id="CHEBI:29999"/>
        <dbReference type="ChEBI" id="CHEBI:30616"/>
        <dbReference type="ChEBI" id="CHEBI:83421"/>
        <dbReference type="ChEBI" id="CHEBI:456216"/>
        <dbReference type="EC" id="2.7.11.1"/>
    </reaction>
</comment>
<keyword evidence="17" id="KW-1185">Reference proteome</keyword>
<evidence type="ECO:0000256" key="14">
    <source>
        <dbReference type="PROSITE-ProRule" id="PRU10141"/>
    </source>
</evidence>
<feature type="binding site" evidence="14">
    <location>
        <position position="76"/>
    </location>
    <ligand>
        <name>ATP</name>
        <dbReference type="ChEBI" id="CHEBI:30616"/>
    </ligand>
</feature>
<name>A0A915PEE9_9BILA</name>
<evidence type="ECO:0000256" key="12">
    <source>
        <dbReference type="ARBA" id="ARBA00047899"/>
    </source>
</evidence>
<evidence type="ECO:0000256" key="13">
    <source>
        <dbReference type="ARBA" id="ARBA00048679"/>
    </source>
</evidence>
<keyword evidence="4" id="KW-0723">Serine/threonine-protein kinase</keyword>
<keyword evidence="7 14" id="KW-0547">Nucleotide-binding</keyword>
<dbReference type="PANTHER" id="PTHR24055">
    <property type="entry name" value="MITOGEN-ACTIVATED PROTEIN KINASE"/>
    <property type="match status" value="1"/>
</dbReference>
<dbReference type="PROSITE" id="PS00108">
    <property type="entry name" value="PROTEIN_KINASE_ST"/>
    <property type="match status" value="1"/>
</dbReference>